<keyword evidence="3" id="KW-0998">Cell outer membrane</keyword>
<feature type="region of interest" description="Disordered" evidence="4">
    <location>
        <begin position="162"/>
        <end position="196"/>
    </location>
</feature>
<dbReference type="PANTHER" id="PTHR30332">
    <property type="entry name" value="PROBABLE GENERAL SECRETION PATHWAY PROTEIN D"/>
    <property type="match status" value="1"/>
</dbReference>
<dbReference type="PROSITE" id="PS51257">
    <property type="entry name" value="PROKAR_LIPOPROTEIN"/>
    <property type="match status" value="1"/>
</dbReference>
<dbReference type="Pfam" id="PF00263">
    <property type="entry name" value="Secretin"/>
    <property type="match status" value="1"/>
</dbReference>
<dbReference type="InterPro" id="IPR011514">
    <property type="entry name" value="Secretin_N_2"/>
</dbReference>
<dbReference type="InterPro" id="IPR050810">
    <property type="entry name" value="Bact_Secretion_Sys_Channel"/>
</dbReference>
<dbReference type="InterPro" id="IPR011662">
    <property type="entry name" value="Secretin/TonB_short_N"/>
</dbReference>
<feature type="domain" description="Secretin/TonB short N-terminal" evidence="5">
    <location>
        <begin position="97"/>
        <end position="145"/>
    </location>
</feature>
<dbReference type="GO" id="GO:0009297">
    <property type="term" value="P:pilus assembly"/>
    <property type="evidence" value="ECO:0007669"/>
    <property type="project" value="InterPro"/>
</dbReference>
<reference evidence="7" key="1">
    <citation type="submission" date="2016-10" db="EMBL/GenBank/DDBJ databases">
        <authorList>
            <person name="Varghese N."/>
        </authorList>
    </citation>
    <scope>NUCLEOTIDE SEQUENCE [LARGE SCALE GENOMIC DNA]</scope>
    <source>
        <strain evidence="7">HL 19</strain>
    </source>
</reference>
<dbReference type="PANTHER" id="PTHR30332:SF17">
    <property type="entry name" value="TYPE IV PILIATION SYSTEM PROTEIN DR_0774-RELATED"/>
    <property type="match status" value="1"/>
</dbReference>
<accession>A0A1G5B504</accession>
<dbReference type="GO" id="GO:0015627">
    <property type="term" value="C:type II protein secretion system complex"/>
    <property type="evidence" value="ECO:0007669"/>
    <property type="project" value="TreeGrafter"/>
</dbReference>
<dbReference type="Gene3D" id="3.30.1370.130">
    <property type="match status" value="1"/>
</dbReference>
<feature type="compositionally biased region" description="Low complexity" evidence="4">
    <location>
        <begin position="27"/>
        <end position="39"/>
    </location>
</feature>
<evidence type="ECO:0000313" key="7">
    <source>
        <dbReference type="Proteomes" id="UP000183104"/>
    </source>
</evidence>
<keyword evidence="2" id="KW-0472">Membrane</keyword>
<keyword evidence="7" id="KW-1185">Reference proteome</keyword>
<evidence type="ECO:0000256" key="1">
    <source>
        <dbReference type="ARBA" id="ARBA00022448"/>
    </source>
</evidence>
<dbReference type="NCBIfam" id="TIGR02519">
    <property type="entry name" value="pilus_MshL"/>
    <property type="match status" value="1"/>
</dbReference>
<evidence type="ECO:0000256" key="3">
    <source>
        <dbReference type="ARBA" id="ARBA00023237"/>
    </source>
</evidence>
<dbReference type="SMART" id="SM00965">
    <property type="entry name" value="STN"/>
    <property type="match status" value="1"/>
</dbReference>
<keyword evidence="1" id="KW-0813">Transport</keyword>
<feature type="region of interest" description="Disordered" evidence="4">
    <location>
        <begin position="25"/>
        <end position="71"/>
    </location>
</feature>
<dbReference type="RefSeq" id="WP_054966207.1">
    <property type="nucleotide sequence ID" value="NZ_FMUN01000001.1"/>
</dbReference>
<dbReference type="GO" id="GO:0009306">
    <property type="term" value="P:protein secretion"/>
    <property type="evidence" value="ECO:0007669"/>
    <property type="project" value="InterPro"/>
</dbReference>
<dbReference type="Pfam" id="PF07655">
    <property type="entry name" value="Secretin_N_2"/>
    <property type="match status" value="1"/>
</dbReference>
<dbReference type="OrthoDB" id="9775455at2"/>
<dbReference type="AlphaFoldDB" id="A0A1G5B504"/>
<protein>
    <submittedName>
        <fullName evidence="6">MSHA biogenesis protein MshL</fullName>
    </submittedName>
</protein>
<sequence length="556" mass="59832">MIPRIPILLFTVGLLAGCGTTQPARDLPGSLPGQGSSGPAANDRQAAAEESTRDSAPNTREPAPPAEQAPEAKRFDLAARGAPVREVLLGLVDGTDYSVVIDPEVSGEVALDLRQVTVPEAMDFLARSYGYGVERVGRRFLVQPADFQTRTFRVNYLSMDRSGSSQTRISSGQVTQSAANDSNRGGNGSDRVMGSRIETDSEEDFWGQLREGLEAILADGPGDESHLVMHPGAGVVLVRAMPATLRNVGEYLEAVEGGAHRQVVIEAKILEVRLDDAFESGIDWATLGRAGEAGIATRMTPSERGGATVGEALVNGGEGPGLLPQLQGLESEGVFSAAVAMDNFSAVLSLLETQGDVNVLSSPRVATVNNQKAVIKVGQDEFFLTDVDLRDTITSAGERQNFDVDLTPFFNGIALDVTPQISREGMVTLHVHPSVTEVTSQQKVFQLGEDRVFQFPLARSDVRESDSVVRARDGEIVVIGGLMSESTTENQTKVPVLGDIPLLGALFRHQESVQTKRELVILLRPRVVYGTPQDGARRESLRRIWERGLEEGQSNR</sequence>
<evidence type="ECO:0000256" key="4">
    <source>
        <dbReference type="SAM" id="MobiDB-lite"/>
    </source>
</evidence>
<gene>
    <name evidence="6" type="ORF">SAMN05661077_0675</name>
</gene>
<dbReference type="InterPro" id="IPR013358">
    <property type="entry name" value="Pilus_biogenesis_MshL"/>
</dbReference>
<feature type="compositionally biased region" description="Polar residues" evidence="4">
    <location>
        <begin position="162"/>
        <end position="184"/>
    </location>
</feature>
<organism evidence="6 7">
    <name type="scientific">Thiohalorhabdus denitrificans</name>
    <dbReference type="NCBI Taxonomy" id="381306"/>
    <lineage>
        <taxon>Bacteria</taxon>
        <taxon>Pseudomonadati</taxon>
        <taxon>Pseudomonadota</taxon>
        <taxon>Gammaproteobacteria</taxon>
        <taxon>Thiohalorhabdales</taxon>
        <taxon>Thiohalorhabdaceae</taxon>
        <taxon>Thiohalorhabdus</taxon>
    </lineage>
</organism>
<dbReference type="EMBL" id="FMUN01000001">
    <property type="protein sequence ID" value="SCX85166.1"/>
    <property type="molecule type" value="Genomic_DNA"/>
</dbReference>
<evidence type="ECO:0000313" key="6">
    <source>
        <dbReference type="EMBL" id="SCX85166.1"/>
    </source>
</evidence>
<evidence type="ECO:0000259" key="5">
    <source>
        <dbReference type="SMART" id="SM00965"/>
    </source>
</evidence>
<dbReference type="InterPro" id="IPR001775">
    <property type="entry name" value="GspD/PilQ"/>
</dbReference>
<dbReference type="InterPro" id="IPR004846">
    <property type="entry name" value="T2SS/T3SS_dom"/>
</dbReference>
<proteinExistence type="predicted"/>
<dbReference type="PRINTS" id="PR00811">
    <property type="entry name" value="BCTERIALGSPD"/>
</dbReference>
<dbReference type="STRING" id="381306.AN478_08650"/>
<name>A0A1G5B504_9GAMM</name>
<evidence type="ECO:0000256" key="2">
    <source>
        <dbReference type="ARBA" id="ARBA00023136"/>
    </source>
</evidence>
<dbReference type="GO" id="GO:0019867">
    <property type="term" value="C:outer membrane"/>
    <property type="evidence" value="ECO:0007669"/>
    <property type="project" value="InterPro"/>
</dbReference>
<dbReference type="Proteomes" id="UP000183104">
    <property type="component" value="Unassembled WGS sequence"/>
</dbReference>